<feature type="compositionally biased region" description="Acidic residues" evidence="1">
    <location>
        <begin position="39"/>
        <end position="49"/>
    </location>
</feature>
<gene>
    <name evidence="3" type="ORF">EJO69_05235</name>
</gene>
<evidence type="ECO:0000313" key="4">
    <source>
        <dbReference type="Proteomes" id="UP000270021"/>
    </source>
</evidence>
<evidence type="ECO:0008006" key="5">
    <source>
        <dbReference type="Google" id="ProtNLM"/>
    </source>
</evidence>
<dbReference type="KEGG" id="fsl:EJO69_05235"/>
<feature type="chain" id="PRO_5018655031" description="DUF1795 domain-containing protein" evidence="2">
    <location>
        <begin position="21"/>
        <end position="207"/>
    </location>
</feature>
<reference evidence="3 4" key="1">
    <citation type="submission" date="2018-12" db="EMBL/GenBank/DDBJ databases">
        <title>Complete genome sequence of Flaviflexus salsibiostraticola KCTC 33148.</title>
        <authorList>
            <person name="Bae J.-W."/>
        </authorList>
    </citation>
    <scope>NUCLEOTIDE SEQUENCE [LARGE SCALE GENOMIC DNA]</scope>
    <source>
        <strain evidence="3 4">KCTC 33148</strain>
    </source>
</reference>
<protein>
    <recommendedName>
        <fullName evidence="5">DUF1795 domain-containing protein</fullName>
    </recommendedName>
</protein>
<feature type="region of interest" description="Disordered" evidence="1">
    <location>
        <begin position="21"/>
        <end position="49"/>
    </location>
</feature>
<dbReference type="Gene3D" id="3.40.1000.10">
    <property type="entry name" value="Mog1/PsbP, alpha/beta/alpha sandwich"/>
    <property type="match status" value="1"/>
</dbReference>
<evidence type="ECO:0000256" key="1">
    <source>
        <dbReference type="SAM" id="MobiDB-lite"/>
    </source>
</evidence>
<evidence type="ECO:0000313" key="3">
    <source>
        <dbReference type="EMBL" id="AZN29777.1"/>
    </source>
</evidence>
<dbReference type="OrthoDB" id="3267732at2"/>
<dbReference type="RefSeq" id="WP_126039953.1">
    <property type="nucleotide sequence ID" value="NZ_CP034438.1"/>
</dbReference>
<keyword evidence="4" id="KW-1185">Reference proteome</keyword>
<dbReference type="PROSITE" id="PS51257">
    <property type="entry name" value="PROKAR_LIPOPROTEIN"/>
    <property type="match status" value="1"/>
</dbReference>
<dbReference type="Proteomes" id="UP000270021">
    <property type="component" value="Chromosome"/>
</dbReference>
<name>A0A3Q8WT94_9ACTO</name>
<dbReference type="EMBL" id="CP034438">
    <property type="protein sequence ID" value="AZN29777.1"/>
    <property type="molecule type" value="Genomic_DNA"/>
</dbReference>
<sequence>MMRRLAATAIIALAGLAACSSDEEPANGTVEESTRDDSAAAEEPTEDAGDVMVVEDGVATSTDGRYSLTLADGWQAYPAPLDETVNMTVLLVSDVNNAEFAANIIGTWAPNTISGVPTSYEEWRSATGNVFTGEGVTVDEADPIEVEGTSVEGIIVSRDADGVQIRQVVYPIFAEDGLQEVAFSATPEIFEENLEDVRQMLASLQSN</sequence>
<evidence type="ECO:0000256" key="2">
    <source>
        <dbReference type="SAM" id="SignalP"/>
    </source>
</evidence>
<dbReference type="AlphaFoldDB" id="A0A3Q8WT94"/>
<feature type="signal peptide" evidence="2">
    <location>
        <begin position="1"/>
        <end position="20"/>
    </location>
</feature>
<proteinExistence type="predicted"/>
<accession>A0A3Q8WT94</accession>
<organism evidence="3 4">
    <name type="scientific">Flaviflexus salsibiostraticola</name>
    <dbReference type="NCBI Taxonomy" id="1282737"/>
    <lineage>
        <taxon>Bacteria</taxon>
        <taxon>Bacillati</taxon>
        <taxon>Actinomycetota</taxon>
        <taxon>Actinomycetes</taxon>
        <taxon>Actinomycetales</taxon>
        <taxon>Actinomycetaceae</taxon>
        <taxon>Flaviflexus</taxon>
    </lineage>
</organism>
<keyword evidence="2" id="KW-0732">Signal</keyword>